<dbReference type="EMBL" id="JABCKV010000570">
    <property type="protein sequence ID" value="KAG5640673.1"/>
    <property type="molecule type" value="Genomic_DNA"/>
</dbReference>
<organism evidence="1 2">
    <name type="scientific">Asterophora parasitica</name>
    <dbReference type="NCBI Taxonomy" id="117018"/>
    <lineage>
        <taxon>Eukaryota</taxon>
        <taxon>Fungi</taxon>
        <taxon>Dikarya</taxon>
        <taxon>Basidiomycota</taxon>
        <taxon>Agaricomycotina</taxon>
        <taxon>Agaricomycetes</taxon>
        <taxon>Agaricomycetidae</taxon>
        <taxon>Agaricales</taxon>
        <taxon>Tricholomatineae</taxon>
        <taxon>Lyophyllaceae</taxon>
        <taxon>Asterophora</taxon>
    </lineage>
</organism>
<proteinExistence type="predicted"/>
<gene>
    <name evidence="1" type="ORF">DXG03_007589</name>
</gene>
<keyword evidence="2" id="KW-1185">Reference proteome</keyword>
<comment type="caution">
    <text evidence="1">The sequence shown here is derived from an EMBL/GenBank/DDBJ whole genome shotgun (WGS) entry which is preliminary data.</text>
</comment>
<accession>A0A9P7FZ17</accession>
<evidence type="ECO:0000313" key="2">
    <source>
        <dbReference type="Proteomes" id="UP000775547"/>
    </source>
</evidence>
<reference evidence="1" key="2">
    <citation type="submission" date="2021-10" db="EMBL/GenBank/DDBJ databases">
        <title>Phylogenomics reveals ancestral predisposition of the termite-cultivated fungus Termitomyces towards a domesticated lifestyle.</title>
        <authorList>
            <person name="Auxier B."/>
            <person name="Grum-Grzhimaylo A."/>
            <person name="Cardenas M.E."/>
            <person name="Lodge J.D."/>
            <person name="Laessoe T."/>
            <person name="Pedersen O."/>
            <person name="Smith M.E."/>
            <person name="Kuyper T.W."/>
            <person name="Franco-Molano E.A."/>
            <person name="Baroni T.J."/>
            <person name="Aanen D.K."/>
        </authorList>
    </citation>
    <scope>NUCLEOTIDE SEQUENCE</scope>
    <source>
        <strain evidence="1">AP01</strain>
        <tissue evidence="1">Mycelium</tissue>
    </source>
</reference>
<protein>
    <submittedName>
        <fullName evidence="1">Uncharacterized protein</fullName>
    </submittedName>
</protein>
<name>A0A9P7FZ17_9AGAR</name>
<dbReference type="OrthoDB" id="3026977at2759"/>
<dbReference type="AlphaFoldDB" id="A0A9P7FZ17"/>
<evidence type="ECO:0000313" key="1">
    <source>
        <dbReference type="EMBL" id="KAG5640673.1"/>
    </source>
</evidence>
<sequence length="122" mass="13814">MVSTEDTGTLEKDEHGYVDFSVVKATESLTDNIILEVIEVKVNDARIFEHGAQVEDYMMFARSKNQLPKMKGYLVAGDRVHVWQFVGQGASADYDQLTDELTMDQFLQELHDLAGTQWNVTV</sequence>
<dbReference type="Proteomes" id="UP000775547">
    <property type="component" value="Unassembled WGS sequence"/>
</dbReference>
<reference evidence="1" key="1">
    <citation type="submission" date="2020-07" db="EMBL/GenBank/DDBJ databases">
        <authorList>
            <person name="Nieuwenhuis M."/>
            <person name="Van De Peppel L.J.J."/>
        </authorList>
    </citation>
    <scope>NUCLEOTIDE SEQUENCE</scope>
    <source>
        <strain evidence="1">AP01</strain>
        <tissue evidence="1">Mycelium</tissue>
    </source>
</reference>